<name>A0A1Q9CMC5_SYMMI</name>
<evidence type="ECO:0000256" key="1">
    <source>
        <dbReference type="SAM" id="Coils"/>
    </source>
</evidence>
<sequence length="1534" mass="172627">MGTPTMFLPDGRALDFDQPLQVQGVHGGIELRVDEAPPKSEEASQPPAPCEIHEGSHRNVDEEEFSREVEMGWNLIYCSILKRHKEVVVLAWEACHDLQVMQLGRELSHNVSSDYFVATGSNDPPEDWWLNDEEEAALAAAAALKQFSLRGSSATGSLPKSLVLKCWAKLLILEVCLAEEEEGILTEMTRDLELVQQEELDGATVSVLFPVCQFFVVAGALVLCCLQALGGGVQVVSRAFQSRRPVSVLNWSLRQEEFAHQRVSVLPYSWDPRFVYRQDCRERPDDVLLEAQLLTEMNPSAKLLRSHAGKKSHAKQMKLCGPRARLSQKFQKAHPQPDRPHWHKGFYSKPFKDHVKRAREGVPGSGHCAWHRWQRPAPLSAASRQAAAEAAKPKRPRSRPAWFAMDLRGDAAQLVSQISKFVSSLQPAKNGALIADLNKASASLKQSFDLEYCERKFKSFSARRLQLQRNRFKRQRNALKADLQSSLGARVGCRLHKMWFVRCGLSDPNIPPRTLEQFCREFHGEEISAISHTSITIARNAFVELIKVANNDLASTMVATLPAVGGGGDSAPVVLSHVHDEACLRLRSFDAELGGVLHRARSSKVQNDSLQLFLNGNDNQVEMFSELQPLLNKTGATLGQALINSVAASLECFKTVAETPWSRLRFFHLLTGDGINTNQLASRYVLAHYGKMKTLGEKRFSYFLIPHVCSSHQANLAVATAIAGSTKHDKDEIVAACSRFFKHLLHDYTEEFALALKNYVEKEVKFARGNPMDDACVPAVHRQEALDLRSLYGEHVLPDDLLRFFNYRLSDRTHVADADMSIEHVRSEAFRLLQKHILKVEEKPVVTRFFLFGPCVNLLLTLKLLGLPLSLFQLSFTRPQLQNGKRLQKFQAFMRAPETDHRLRKAALCLQLTLHATALTAQKVQTTECPLLVRLGKREVQEKTSLHFQRLVRLLPTDPVLDIVDVLQSLLLTECHLIIRFGRYCQYPTRHWEMCKYFNEDGWVRAAESFLQTPDAHLDFGYGVLLKAEELRCIFIGGQGNSLEVERRHNQVKRAEKRKVVSVATASRNAILQRYRLQRTSFLAHREKCQKQMKKRKFVTARSLAVQKMPHLAPRPRGRLKWERDVSAASASSAVHKGDPQAFHEYYEAHKKELQEQAACVRQEAKALTRQHDGTLLPLTNSDWMEWLRKHDDLFKHSLNNATAARRSCSHRLRPDSSLVTPAPRLLPKLEKQQRCNWERILLQQKQGWFCLKLAPSVKVVCYCASLRGETFAVRLDPEEGQGRCFVLPLSPLLHELLLPIRDVCLKQHPHVESAEVFALTLQYAGYAGDSGLLLTVTGATPVSLKLQVPRRSRKTHDAAAMNQDDEEEDEDAADALSMPCSDSASDADTVVSQIEAEDLVEEPDDADSNSAGEDDAATHGQDEGVDAAGETVPRLPPGTHVVHSDEYFSIANFHTVLGSGDARIRMQKRWIAPPPHGMGTSETSKTVPWFFVFGNVSFCLKVQIQHYDDDIAQPYRTFVVLRGSRENISECNE</sequence>
<evidence type="ECO:0000256" key="2">
    <source>
        <dbReference type="SAM" id="MobiDB-lite"/>
    </source>
</evidence>
<feature type="compositionally biased region" description="Acidic residues" evidence="2">
    <location>
        <begin position="1396"/>
        <end position="1416"/>
    </location>
</feature>
<feature type="compositionally biased region" description="Acidic residues" evidence="2">
    <location>
        <begin position="1364"/>
        <end position="1374"/>
    </location>
</feature>
<accession>A0A1Q9CMC5</accession>
<dbReference type="Proteomes" id="UP000186817">
    <property type="component" value="Unassembled WGS sequence"/>
</dbReference>
<reference evidence="3 4" key="1">
    <citation type="submission" date="2016-02" db="EMBL/GenBank/DDBJ databases">
        <title>Genome analysis of coral dinoflagellate symbionts highlights evolutionary adaptations to a symbiotic lifestyle.</title>
        <authorList>
            <person name="Aranda M."/>
            <person name="Li Y."/>
            <person name="Liew Y.J."/>
            <person name="Baumgarten S."/>
            <person name="Simakov O."/>
            <person name="Wilson M."/>
            <person name="Piel J."/>
            <person name="Ashoor H."/>
            <person name="Bougouffa S."/>
            <person name="Bajic V.B."/>
            <person name="Ryu T."/>
            <person name="Ravasi T."/>
            <person name="Bayer T."/>
            <person name="Micklem G."/>
            <person name="Kim H."/>
            <person name="Bhak J."/>
            <person name="Lajeunesse T.C."/>
            <person name="Voolstra C.R."/>
        </authorList>
    </citation>
    <scope>NUCLEOTIDE SEQUENCE [LARGE SCALE GENOMIC DNA]</scope>
    <source>
        <strain evidence="3 4">CCMP2467</strain>
    </source>
</reference>
<proteinExistence type="predicted"/>
<evidence type="ECO:0000313" key="3">
    <source>
        <dbReference type="EMBL" id="OLP84081.1"/>
    </source>
</evidence>
<keyword evidence="1" id="KW-0175">Coiled coil</keyword>
<gene>
    <name evidence="3" type="ORF">AK812_SmicGene35079</name>
</gene>
<feature type="region of interest" description="Disordered" evidence="2">
    <location>
        <begin position="1348"/>
        <end position="1439"/>
    </location>
</feature>
<comment type="caution">
    <text evidence="3">The sequence shown here is derived from an EMBL/GenBank/DDBJ whole genome shotgun (WGS) entry which is preliminary data.</text>
</comment>
<keyword evidence="4" id="KW-1185">Reference proteome</keyword>
<protein>
    <submittedName>
        <fullName evidence="3">Uncharacterized protein</fullName>
    </submittedName>
</protein>
<dbReference type="EMBL" id="LSRX01001070">
    <property type="protein sequence ID" value="OLP84081.1"/>
    <property type="molecule type" value="Genomic_DNA"/>
</dbReference>
<dbReference type="OrthoDB" id="416431at2759"/>
<organism evidence="3 4">
    <name type="scientific">Symbiodinium microadriaticum</name>
    <name type="common">Dinoflagellate</name>
    <name type="synonym">Zooxanthella microadriatica</name>
    <dbReference type="NCBI Taxonomy" id="2951"/>
    <lineage>
        <taxon>Eukaryota</taxon>
        <taxon>Sar</taxon>
        <taxon>Alveolata</taxon>
        <taxon>Dinophyceae</taxon>
        <taxon>Suessiales</taxon>
        <taxon>Symbiodiniaceae</taxon>
        <taxon>Symbiodinium</taxon>
    </lineage>
</organism>
<feature type="coiled-coil region" evidence="1">
    <location>
        <begin position="1144"/>
        <end position="1171"/>
    </location>
</feature>
<evidence type="ECO:0000313" key="4">
    <source>
        <dbReference type="Proteomes" id="UP000186817"/>
    </source>
</evidence>